<dbReference type="Pfam" id="PF04191">
    <property type="entry name" value="PEMT"/>
    <property type="match status" value="1"/>
</dbReference>
<keyword evidence="4 5" id="KW-0472">Membrane</keyword>
<keyword evidence="2 5" id="KW-0812">Transmembrane</keyword>
<reference evidence="7" key="1">
    <citation type="journal article" date="2019" name="Int. J. Syst. Evol. Microbiol.">
        <title>The Global Catalogue of Microorganisms (GCM) 10K type strain sequencing project: providing services to taxonomists for standard genome sequencing and annotation.</title>
        <authorList>
            <consortium name="The Broad Institute Genomics Platform"/>
            <consortium name="The Broad Institute Genome Sequencing Center for Infectious Disease"/>
            <person name="Wu L."/>
            <person name="Ma J."/>
        </authorList>
    </citation>
    <scope>NUCLEOTIDE SEQUENCE [LARGE SCALE GENOMIC DNA]</scope>
    <source>
        <strain evidence="7">JCM 17561</strain>
    </source>
</reference>
<dbReference type="EMBL" id="BAABBP010000001">
    <property type="protein sequence ID" value="GAA3981256.1"/>
    <property type="molecule type" value="Genomic_DNA"/>
</dbReference>
<organism evidence="6 7">
    <name type="scientific">Comamonas faecalis</name>
    <dbReference type="NCBI Taxonomy" id="1387849"/>
    <lineage>
        <taxon>Bacteria</taxon>
        <taxon>Pseudomonadati</taxon>
        <taxon>Pseudomonadota</taxon>
        <taxon>Betaproteobacteria</taxon>
        <taxon>Burkholderiales</taxon>
        <taxon>Comamonadaceae</taxon>
        <taxon>Comamonas</taxon>
    </lineage>
</organism>
<keyword evidence="3 5" id="KW-1133">Transmembrane helix</keyword>
<gene>
    <name evidence="6" type="ORF">GCM10022279_01100</name>
</gene>
<feature type="transmembrane region" description="Helical" evidence="5">
    <location>
        <begin position="42"/>
        <end position="66"/>
    </location>
</feature>
<evidence type="ECO:0000256" key="3">
    <source>
        <dbReference type="ARBA" id="ARBA00022989"/>
    </source>
</evidence>
<evidence type="ECO:0000256" key="2">
    <source>
        <dbReference type="ARBA" id="ARBA00022692"/>
    </source>
</evidence>
<dbReference type="Gene3D" id="1.20.120.1630">
    <property type="match status" value="1"/>
</dbReference>
<dbReference type="InterPro" id="IPR052527">
    <property type="entry name" value="Metal_cation-efflux_comp"/>
</dbReference>
<dbReference type="PANTHER" id="PTHR43847:SF1">
    <property type="entry name" value="BLL3993 PROTEIN"/>
    <property type="match status" value="1"/>
</dbReference>
<keyword evidence="7" id="KW-1185">Reference proteome</keyword>
<accession>A0ABP7QEM7</accession>
<dbReference type="RefSeq" id="WP_103046547.1">
    <property type="nucleotide sequence ID" value="NZ_BAABBP010000001.1"/>
</dbReference>
<protein>
    <submittedName>
        <fullName evidence="6">Isoprenylcysteine carboxylmethyltransferase family protein</fullName>
    </submittedName>
</protein>
<evidence type="ECO:0000313" key="7">
    <source>
        <dbReference type="Proteomes" id="UP001501627"/>
    </source>
</evidence>
<evidence type="ECO:0000256" key="1">
    <source>
        <dbReference type="ARBA" id="ARBA00004127"/>
    </source>
</evidence>
<proteinExistence type="predicted"/>
<feature type="transmembrane region" description="Helical" evidence="5">
    <location>
        <begin position="12"/>
        <end position="30"/>
    </location>
</feature>
<evidence type="ECO:0000256" key="5">
    <source>
        <dbReference type="SAM" id="Phobius"/>
    </source>
</evidence>
<comment type="subcellular location">
    <subcellularLocation>
        <location evidence="1">Endomembrane system</location>
        <topology evidence="1">Multi-pass membrane protein</topology>
    </subcellularLocation>
</comment>
<sequence length="158" mass="17684">MQRNWYELRLPPPVIDGLCALVMWALARALPQAQLWPQGQLWATVAALVLAALGGALALAGLAHFARARTTFNPLAPQHTRALVTSGVYRITRNPMYLGMLLVLAGWALWLGNAASWLGLPLSVALLTWLQILPEERFLRARFGAAFDDYLRRTRRWL</sequence>
<dbReference type="PANTHER" id="PTHR43847">
    <property type="entry name" value="BLL3993 PROTEIN"/>
    <property type="match status" value="1"/>
</dbReference>
<comment type="caution">
    <text evidence="6">The sequence shown here is derived from an EMBL/GenBank/DDBJ whole genome shotgun (WGS) entry which is preliminary data.</text>
</comment>
<evidence type="ECO:0000313" key="6">
    <source>
        <dbReference type="EMBL" id="GAA3981256.1"/>
    </source>
</evidence>
<dbReference type="InterPro" id="IPR007318">
    <property type="entry name" value="Phopholipid_MeTrfase"/>
</dbReference>
<name>A0ABP7QEM7_9BURK</name>
<evidence type="ECO:0000256" key="4">
    <source>
        <dbReference type="ARBA" id="ARBA00023136"/>
    </source>
</evidence>
<dbReference type="Proteomes" id="UP001501627">
    <property type="component" value="Unassembled WGS sequence"/>
</dbReference>